<evidence type="ECO:0000313" key="4">
    <source>
        <dbReference type="EMBL" id="KAJ0214881.1"/>
    </source>
</evidence>
<evidence type="ECO:0000256" key="1">
    <source>
        <dbReference type="ARBA" id="ARBA00022737"/>
    </source>
</evidence>
<dbReference type="CDD" id="cd22460">
    <property type="entry name" value="KH-I_PEPPER_rpt2_like"/>
    <property type="match status" value="1"/>
</dbReference>
<dbReference type="Gene3D" id="3.30.310.210">
    <property type="match status" value="1"/>
</dbReference>
<dbReference type="PANTHER" id="PTHR10288">
    <property type="entry name" value="KH DOMAIN CONTAINING RNA BINDING PROTEIN"/>
    <property type="match status" value="1"/>
</dbReference>
<name>A0A9R1XIZ3_LACSA</name>
<keyword evidence="1" id="KW-0677">Repeat</keyword>
<dbReference type="GO" id="GO:0005634">
    <property type="term" value="C:nucleus"/>
    <property type="evidence" value="ECO:0000318"/>
    <property type="project" value="GO_Central"/>
</dbReference>
<dbReference type="GO" id="GO:0005737">
    <property type="term" value="C:cytoplasm"/>
    <property type="evidence" value="ECO:0000318"/>
    <property type="project" value="GO_Central"/>
</dbReference>
<organism evidence="4 5">
    <name type="scientific">Lactuca sativa</name>
    <name type="common">Garden lettuce</name>
    <dbReference type="NCBI Taxonomy" id="4236"/>
    <lineage>
        <taxon>Eukaryota</taxon>
        <taxon>Viridiplantae</taxon>
        <taxon>Streptophyta</taxon>
        <taxon>Embryophyta</taxon>
        <taxon>Tracheophyta</taxon>
        <taxon>Spermatophyta</taxon>
        <taxon>Magnoliopsida</taxon>
        <taxon>eudicotyledons</taxon>
        <taxon>Gunneridae</taxon>
        <taxon>Pentapetalae</taxon>
        <taxon>asterids</taxon>
        <taxon>campanulids</taxon>
        <taxon>Asterales</taxon>
        <taxon>Asteraceae</taxon>
        <taxon>Cichorioideae</taxon>
        <taxon>Cichorieae</taxon>
        <taxon>Lactucinae</taxon>
        <taxon>Lactuca</taxon>
    </lineage>
</organism>
<reference evidence="4 5" key="1">
    <citation type="journal article" date="2017" name="Nat. Commun.">
        <title>Genome assembly with in vitro proximity ligation data and whole-genome triplication in lettuce.</title>
        <authorList>
            <person name="Reyes-Chin-Wo S."/>
            <person name="Wang Z."/>
            <person name="Yang X."/>
            <person name="Kozik A."/>
            <person name="Arikit S."/>
            <person name="Song C."/>
            <person name="Xia L."/>
            <person name="Froenicke L."/>
            <person name="Lavelle D.O."/>
            <person name="Truco M.J."/>
            <person name="Xia R."/>
            <person name="Zhu S."/>
            <person name="Xu C."/>
            <person name="Xu H."/>
            <person name="Xu X."/>
            <person name="Cox K."/>
            <person name="Korf I."/>
            <person name="Meyers B.C."/>
            <person name="Michelmore R.W."/>
        </authorList>
    </citation>
    <scope>NUCLEOTIDE SEQUENCE [LARGE SCALE GENOMIC DNA]</scope>
    <source>
        <strain evidence="5">cv. Salinas</strain>
        <tissue evidence="4">Seedlings</tissue>
    </source>
</reference>
<dbReference type="InterPro" id="IPR036612">
    <property type="entry name" value="KH_dom_type_1_sf"/>
</dbReference>
<gene>
    <name evidence="4" type="ORF">LSAT_V11C300138610</name>
</gene>
<sequence>MGRGGDIIKQLRSETNSKIRIGETVSGCEERVITIYSTNDETNKFDETETETDQRVCPSQDALFKVHDRVVADEVGPNEVADMAPQVTARLLVPSDQIGCVIGKGGQVVQTIRTETSAQIRIMKDNHLPTCALTNDELIQVSLHYISSYVMFNSLRLHISGEASVVRKALFQIASRLHDNPSRSQQHLLASSTMYPSVMGTPGGAPIMGLTPLLGGYKSENGTLYPASRRESSSKEFSLRLICPSANIGGVIGKGGAIINQIRQDSGASVKVDSSTTDAEDCIISISAKEVKLKVNLYKIFEDSFSPTIDAAIRLQSRCSERVERDSGLLSFTTRLLVQSSHIGSIIGKGGSIISEMRRITQANIRILSKENLPKVAKHDDEMVQVSIIFYI</sequence>
<dbReference type="SMART" id="SM00322">
    <property type="entry name" value="KH"/>
    <property type="match status" value="3"/>
</dbReference>
<accession>A0A9R1XIZ3</accession>
<feature type="domain" description="K Homology" evidence="3">
    <location>
        <begin position="235"/>
        <end position="305"/>
    </location>
</feature>
<keyword evidence="5" id="KW-1185">Reference proteome</keyword>
<comment type="caution">
    <text evidence="4">The sequence shown here is derived from an EMBL/GenBank/DDBJ whole genome shotgun (WGS) entry which is preliminary data.</text>
</comment>
<dbReference type="GO" id="GO:0003729">
    <property type="term" value="F:mRNA binding"/>
    <property type="evidence" value="ECO:0000318"/>
    <property type="project" value="GO_Central"/>
</dbReference>
<protein>
    <recommendedName>
        <fullName evidence="3">K Homology domain-containing protein</fullName>
    </recommendedName>
</protein>
<keyword evidence="2" id="KW-0694">RNA-binding</keyword>
<dbReference type="Gene3D" id="3.30.1370.10">
    <property type="entry name" value="K Homology domain, type 1"/>
    <property type="match status" value="2"/>
</dbReference>
<feature type="domain" description="K Homology" evidence="3">
    <location>
        <begin position="330"/>
        <end position="385"/>
    </location>
</feature>
<dbReference type="SUPFAM" id="SSF54791">
    <property type="entry name" value="Eukaryotic type KH-domain (KH-domain type I)"/>
    <property type="match status" value="4"/>
</dbReference>
<evidence type="ECO:0000259" key="3">
    <source>
        <dbReference type="SMART" id="SM00322"/>
    </source>
</evidence>
<dbReference type="PROSITE" id="PS50084">
    <property type="entry name" value="KH_TYPE_1"/>
    <property type="match status" value="4"/>
</dbReference>
<dbReference type="EMBL" id="NBSK02000003">
    <property type="protein sequence ID" value="KAJ0214881.1"/>
    <property type="molecule type" value="Genomic_DNA"/>
</dbReference>
<dbReference type="CDD" id="cd22459">
    <property type="entry name" value="KH-I_PEPPER_rpt1_like"/>
    <property type="match status" value="1"/>
</dbReference>
<proteinExistence type="predicted"/>
<evidence type="ECO:0000313" key="5">
    <source>
        <dbReference type="Proteomes" id="UP000235145"/>
    </source>
</evidence>
<dbReference type="InterPro" id="IPR004087">
    <property type="entry name" value="KH_dom"/>
</dbReference>
<dbReference type="InterPro" id="IPR004088">
    <property type="entry name" value="KH_dom_type_1"/>
</dbReference>
<feature type="domain" description="K Homology" evidence="3">
    <location>
        <begin position="85"/>
        <end position="178"/>
    </location>
</feature>
<evidence type="ECO:0000256" key="2">
    <source>
        <dbReference type="PROSITE-ProRule" id="PRU00117"/>
    </source>
</evidence>
<dbReference type="AlphaFoldDB" id="A0A9R1XIZ3"/>
<dbReference type="Pfam" id="PF00013">
    <property type="entry name" value="KH_1"/>
    <property type="match status" value="4"/>
</dbReference>
<dbReference type="Proteomes" id="UP000235145">
    <property type="component" value="Unassembled WGS sequence"/>
</dbReference>